<feature type="compositionally biased region" description="Basic and acidic residues" evidence="1">
    <location>
        <begin position="271"/>
        <end position="281"/>
    </location>
</feature>
<feature type="non-terminal residue" evidence="2">
    <location>
        <position position="1"/>
    </location>
</feature>
<sequence>DAGVQQQQLEEGETQTPVNFDGYEELEESEGAQVENAGQNRASDQDAVGPADVDLLSASYLDSLFTEDFPTPMDVDHEPKESEAVATEGTEEIAEAQGPFPGCGDRESLDMVLAKAAAPKGPHLLSDWDNSRPPTINIEDSPSESKSASHDFAAAAVSGTAFEKYDRLQKLLETMKGRIKELEAASAAKPSGCDVVGPSNCGASSCDVAATSEPRFERTGSSVDIGETLLQCDVADTQAAFNIFLDETLPLDVSEEVPKLHRTSAPPARSQDVEPSQRDVNMDNNDEQEIAPVNLDSAFKAASSEPEQAAEPTMDALEPIHRKCEDPPVEPVGEDLPKNDGGGGEPPAEQASKVGVQPEADALQPDGADKAKQPRRPRKTKAAANNEDVNAPEPRPPKAKTARIAEKEKDKTDGLPADVKKADDEGKIPNTFGGRARPEGGWAFEKYARTTMAFEESIQPSLPKGAKNKAQILFCGMVTAEKKASKSRDPSDFSYIVAATEKFFAEWKKVETPPKEKPGRRAKPDPLAPSETVQNAEMKEAS</sequence>
<accession>A0ABP0SY51</accession>
<dbReference type="EMBL" id="CAXAMN010028651">
    <property type="protein sequence ID" value="CAK9117321.1"/>
    <property type="molecule type" value="Genomic_DNA"/>
</dbReference>
<feature type="non-terminal residue" evidence="2">
    <location>
        <position position="542"/>
    </location>
</feature>
<evidence type="ECO:0000256" key="1">
    <source>
        <dbReference type="SAM" id="MobiDB-lite"/>
    </source>
</evidence>
<gene>
    <name evidence="2" type="ORF">CCMP2556_LOCUS54676</name>
</gene>
<evidence type="ECO:0000313" key="3">
    <source>
        <dbReference type="Proteomes" id="UP001642484"/>
    </source>
</evidence>
<reference evidence="2 3" key="1">
    <citation type="submission" date="2024-02" db="EMBL/GenBank/DDBJ databases">
        <authorList>
            <person name="Chen Y."/>
            <person name="Shah S."/>
            <person name="Dougan E. K."/>
            <person name="Thang M."/>
            <person name="Chan C."/>
        </authorList>
    </citation>
    <scope>NUCLEOTIDE SEQUENCE [LARGE SCALE GENOMIC DNA]</scope>
</reference>
<feature type="region of interest" description="Disordered" evidence="1">
    <location>
        <begin position="68"/>
        <end position="106"/>
    </location>
</feature>
<feature type="region of interest" description="Disordered" evidence="1">
    <location>
        <begin position="1"/>
        <end position="50"/>
    </location>
</feature>
<feature type="compositionally biased region" description="Low complexity" evidence="1">
    <location>
        <begin position="301"/>
        <end position="312"/>
    </location>
</feature>
<feature type="compositionally biased region" description="Basic and acidic residues" evidence="1">
    <location>
        <begin position="403"/>
        <end position="427"/>
    </location>
</feature>
<dbReference type="Proteomes" id="UP001642484">
    <property type="component" value="Unassembled WGS sequence"/>
</dbReference>
<protein>
    <submittedName>
        <fullName evidence="2">Uncharacterized protein</fullName>
    </submittedName>
</protein>
<organism evidence="2 3">
    <name type="scientific">Durusdinium trenchii</name>
    <dbReference type="NCBI Taxonomy" id="1381693"/>
    <lineage>
        <taxon>Eukaryota</taxon>
        <taxon>Sar</taxon>
        <taxon>Alveolata</taxon>
        <taxon>Dinophyceae</taxon>
        <taxon>Suessiales</taxon>
        <taxon>Symbiodiniaceae</taxon>
        <taxon>Durusdinium</taxon>
    </lineage>
</organism>
<feature type="compositionally biased region" description="Basic and acidic residues" evidence="1">
    <location>
        <begin position="509"/>
        <end position="524"/>
    </location>
</feature>
<evidence type="ECO:0000313" key="2">
    <source>
        <dbReference type="EMBL" id="CAK9117321.1"/>
    </source>
</evidence>
<feature type="region of interest" description="Disordered" evidence="1">
    <location>
        <begin position="259"/>
        <end position="439"/>
    </location>
</feature>
<keyword evidence="3" id="KW-1185">Reference proteome</keyword>
<feature type="compositionally biased region" description="Polar residues" evidence="1">
    <location>
        <begin position="132"/>
        <end position="146"/>
    </location>
</feature>
<name>A0ABP0SY51_9DINO</name>
<feature type="region of interest" description="Disordered" evidence="1">
    <location>
        <begin position="509"/>
        <end position="542"/>
    </location>
</feature>
<feature type="region of interest" description="Disordered" evidence="1">
    <location>
        <begin position="120"/>
        <end position="147"/>
    </location>
</feature>
<comment type="caution">
    <text evidence="2">The sequence shown here is derived from an EMBL/GenBank/DDBJ whole genome shotgun (WGS) entry which is preliminary data.</text>
</comment>
<feature type="compositionally biased region" description="Basic and acidic residues" evidence="1">
    <location>
        <begin position="74"/>
        <end position="83"/>
    </location>
</feature>
<proteinExistence type="predicted"/>